<sequence length="79" mass="8847">MNRDHPPGALDRLLAAWCAEIDSVPIPDLVTTEQALDILARSPACGRLPHAGRNRRGPGRARRRRNPVTYLTRHRCTRG</sequence>
<comment type="caution">
    <text evidence="2">The sequence shown here is derived from an EMBL/GenBank/DDBJ whole genome shotgun (WGS) entry which is preliminary data.</text>
</comment>
<feature type="compositionally biased region" description="Basic residues" evidence="1">
    <location>
        <begin position="50"/>
        <end position="79"/>
    </location>
</feature>
<organism evidence="2 3">
    <name type="scientific">Amycolatopsis magusensis</name>
    <dbReference type="NCBI Taxonomy" id="882444"/>
    <lineage>
        <taxon>Bacteria</taxon>
        <taxon>Bacillati</taxon>
        <taxon>Actinomycetota</taxon>
        <taxon>Actinomycetes</taxon>
        <taxon>Pseudonocardiales</taxon>
        <taxon>Pseudonocardiaceae</taxon>
        <taxon>Amycolatopsis</taxon>
    </lineage>
</organism>
<dbReference type="Proteomes" id="UP000741013">
    <property type="component" value="Unassembled WGS sequence"/>
</dbReference>
<dbReference type="EMBL" id="JAGGMS010000001">
    <property type="protein sequence ID" value="MBP2181699.1"/>
    <property type="molecule type" value="Genomic_DNA"/>
</dbReference>
<reference evidence="2 3" key="1">
    <citation type="submission" date="2021-03" db="EMBL/GenBank/DDBJ databases">
        <title>Sequencing the genomes of 1000 actinobacteria strains.</title>
        <authorList>
            <person name="Klenk H.-P."/>
        </authorList>
    </citation>
    <scope>NUCLEOTIDE SEQUENCE [LARGE SCALE GENOMIC DNA]</scope>
    <source>
        <strain evidence="2 3">DSM 45510</strain>
    </source>
</reference>
<gene>
    <name evidence="2" type="ORF">JOM49_003225</name>
</gene>
<name>A0ABS4PQL6_9PSEU</name>
<evidence type="ECO:0000256" key="1">
    <source>
        <dbReference type="SAM" id="MobiDB-lite"/>
    </source>
</evidence>
<evidence type="ECO:0000313" key="3">
    <source>
        <dbReference type="Proteomes" id="UP000741013"/>
    </source>
</evidence>
<evidence type="ECO:0000313" key="2">
    <source>
        <dbReference type="EMBL" id="MBP2181699.1"/>
    </source>
</evidence>
<protein>
    <submittedName>
        <fullName evidence="2">Uncharacterized protein</fullName>
    </submittedName>
</protein>
<feature type="region of interest" description="Disordered" evidence="1">
    <location>
        <begin position="47"/>
        <end position="79"/>
    </location>
</feature>
<accession>A0ABS4PQL6</accession>
<proteinExistence type="predicted"/>
<dbReference type="RefSeq" id="WP_209665088.1">
    <property type="nucleotide sequence ID" value="NZ_JAGGMS010000001.1"/>
</dbReference>
<keyword evidence="3" id="KW-1185">Reference proteome</keyword>